<evidence type="ECO:0000256" key="7">
    <source>
        <dbReference type="SAM" id="MobiDB-lite"/>
    </source>
</evidence>
<feature type="region of interest" description="Disordered" evidence="7">
    <location>
        <begin position="62"/>
        <end position="81"/>
    </location>
</feature>
<evidence type="ECO:0000256" key="2">
    <source>
        <dbReference type="ARBA" id="ARBA00022475"/>
    </source>
</evidence>
<keyword evidence="11" id="KW-1185">Reference proteome</keyword>
<reference evidence="10" key="2">
    <citation type="submission" date="2020-09" db="EMBL/GenBank/DDBJ databases">
        <authorList>
            <person name="Sun Q."/>
            <person name="Zhou Y."/>
        </authorList>
    </citation>
    <scope>NUCLEOTIDE SEQUENCE</scope>
    <source>
        <strain evidence="10">CGMCC 1.16548</strain>
    </source>
</reference>
<evidence type="ECO:0000256" key="6">
    <source>
        <dbReference type="SAM" id="Coils"/>
    </source>
</evidence>
<feature type="transmembrane region" description="Helical" evidence="8">
    <location>
        <begin position="38"/>
        <end position="56"/>
    </location>
</feature>
<sequence>MTRLIPVVVLIVAFTIFSVAHLALTPRDQVRGLAKPAWIAFVILVPIVGGVMWFAVGRVRAGESPRSARRGPIAPDDDPDFLRKLNREKAMEDRIEQLEQELRDLDDDPPKG</sequence>
<dbReference type="EMBL" id="BNAI01000002">
    <property type="protein sequence ID" value="GHF13546.1"/>
    <property type="molecule type" value="Genomic_DNA"/>
</dbReference>
<dbReference type="Pfam" id="PF13396">
    <property type="entry name" value="PLDc_N"/>
    <property type="match status" value="1"/>
</dbReference>
<evidence type="ECO:0000256" key="1">
    <source>
        <dbReference type="ARBA" id="ARBA00004651"/>
    </source>
</evidence>
<accession>A0A8J3M0C9</accession>
<gene>
    <name evidence="10" type="ORF">GCM10011600_13050</name>
</gene>
<keyword evidence="5 8" id="KW-0472">Membrane</keyword>
<evidence type="ECO:0000256" key="4">
    <source>
        <dbReference type="ARBA" id="ARBA00022989"/>
    </source>
</evidence>
<comment type="caution">
    <text evidence="10">The sequence shown here is derived from an EMBL/GenBank/DDBJ whole genome shotgun (WGS) entry which is preliminary data.</text>
</comment>
<dbReference type="Proteomes" id="UP000617531">
    <property type="component" value="Unassembled WGS sequence"/>
</dbReference>
<dbReference type="GO" id="GO:0005886">
    <property type="term" value="C:plasma membrane"/>
    <property type="evidence" value="ECO:0007669"/>
    <property type="project" value="UniProtKB-SubCell"/>
</dbReference>
<evidence type="ECO:0000256" key="3">
    <source>
        <dbReference type="ARBA" id="ARBA00022692"/>
    </source>
</evidence>
<evidence type="ECO:0000313" key="11">
    <source>
        <dbReference type="Proteomes" id="UP000617531"/>
    </source>
</evidence>
<protein>
    <recommendedName>
        <fullName evidence="9">Cardiolipin synthase N-terminal domain-containing protein</fullName>
    </recommendedName>
</protein>
<name>A0A8J3M0C9_9MICO</name>
<keyword evidence="6" id="KW-0175">Coiled coil</keyword>
<dbReference type="InterPro" id="IPR027379">
    <property type="entry name" value="CLS_N"/>
</dbReference>
<keyword evidence="2" id="KW-1003">Cell membrane</keyword>
<dbReference type="AlphaFoldDB" id="A0A8J3M0C9"/>
<evidence type="ECO:0000259" key="9">
    <source>
        <dbReference type="Pfam" id="PF13396"/>
    </source>
</evidence>
<evidence type="ECO:0000256" key="5">
    <source>
        <dbReference type="ARBA" id="ARBA00023136"/>
    </source>
</evidence>
<organism evidence="10 11">
    <name type="scientific">Pseudolysinimonas yzui</name>
    <dbReference type="NCBI Taxonomy" id="2708254"/>
    <lineage>
        <taxon>Bacteria</taxon>
        <taxon>Bacillati</taxon>
        <taxon>Actinomycetota</taxon>
        <taxon>Actinomycetes</taxon>
        <taxon>Micrococcales</taxon>
        <taxon>Microbacteriaceae</taxon>
        <taxon>Pseudolysinimonas</taxon>
    </lineage>
</organism>
<reference evidence="10" key="1">
    <citation type="journal article" date="2014" name="Int. J. Syst. Evol. Microbiol.">
        <title>Complete genome sequence of Corynebacterium casei LMG S-19264T (=DSM 44701T), isolated from a smear-ripened cheese.</title>
        <authorList>
            <consortium name="US DOE Joint Genome Institute (JGI-PGF)"/>
            <person name="Walter F."/>
            <person name="Albersmeier A."/>
            <person name="Kalinowski J."/>
            <person name="Ruckert C."/>
        </authorList>
    </citation>
    <scope>NUCLEOTIDE SEQUENCE</scope>
    <source>
        <strain evidence="10">CGMCC 1.16548</strain>
    </source>
</reference>
<comment type="subcellular location">
    <subcellularLocation>
        <location evidence="1">Cell membrane</location>
        <topology evidence="1">Multi-pass membrane protein</topology>
    </subcellularLocation>
</comment>
<feature type="domain" description="Cardiolipin synthase N-terminal" evidence="9">
    <location>
        <begin position="13"/>
        <end position="58"/>
    </location>
</feature>
<keyword evidence="4 8" id="KW-1133">Transmembrane helix</keyword>
<evidence type="ECO:0000256" key="8">
    <source>
        <dbReference type="SAM" id="Phobius"/>
    </source>
</evidence>
<evidence type="ECO:0000313" key="10">
    <source>
        <dbReference type="EMBL" id="GHF13546.1"/>
    </source>
</evidence>
<dbReference type="RefSeq" id="WP_191282667.1">
    <property type="nucleotide sequence ID" value="NZ_BNAI01000002.1"/>
</dbReference>
<proteinExistence type="predicted"/>
<feature type="coiled-coil region" evidence="6">
    <location>
        <begin position="81"/>
        <end position="108"/>
    </location>
</feature>
<keyword evidence="3 8" id="KW-0812">Transmembrane</keyword>